<dbReference type="PANTHER" id="PTHR33156">
    <property type="entry name" value="OS02G0230000 PROTEIN"/>
    <property type="match status" value="1"/>
</dbReference>
<dbReference type="InterPro" id="IPR043459">
    <property type="entry name" value="NFD6/NOXY2-like"/>
</dbReference>
<feature type="region of interest" description="Disordered" evidence="1">
    <location>
        <begin position="72"/>
        <end position="91"/>
    </location>
</feature>
<proteinExistence type="predicted"/>
<dbReference type="PANTHER" id="PTHR33156:SF39">
    <property type="entry name" value="PROTEIN NONRESPONDING TO OXYLIPINS 2, MITOCHONDRIAL"/>
    <property type="match status" value="1"/>
</dbReference>
<accession>A0A8B7CRU8</accession>
<evidence type="ECO:0000256" key="1">
    <source>
        <dbReference type="SAM" id="MobiDB-lite"/>
    </source>
</evidence>
<dbReference type="RefSeq" id="XP_008804609.2">
    <property type="nucleotide sequence ID" value="XM_008806387.4"/>
</dbReference>
<reference evidence="3" key="2">
    <citation type="submission" date="2025-08" db="UniProtKB">
        <authorList>
            <consortium name="RefSeq"/>
        </authorList>
    </citation>
    <scope>IDENTIFICATION</scope>
    <source>
        <tissue evidence="3">Young leaves</tissue>
    </source>
</reference>
<feature type="compositionally biased region" description="Polar residues" evidence="1">
    <location>
        <begin position="73"/>
        <end position="91"/>
    </location>
</feature>
<gene>
    <name evidence="3" type="primary">LOC103717849</name>
</gene>
<evidence type="ECO:0000313" key="2">
    <source>
        <dbReference type="Proteomes" id="UP000228380"/>
    </source>
</evidence>
<reference evidence="2" key="1">
    <citation type="journal article" date="2019" name="Nat. Commun.">
        <title>Genome-wide association mapping of date palm fruit traits.</title>
        <authorList>
            <person name="Hazzouri K.M."/>
            <person name="Gros-Balthazard M."/>
            <person name="Flowers J.M."/>
            <person name="Copetti D."/>
            <person name="Lemansour A."/>
            <person name="Lebrun M."/>
            <person name="Masmoudi K."/>
            <person name="Ferrand S."/>
            <person name="Dhar M.I."/>
            <person name="Fresquez Z.A."/>
            <person name="Rosas U."/>
            <person name="Zhang J."/>
            <person name="Talag J."/>
            <person name="Lee S."/>
            <person name="Kudrna D."/>
            <person name="Powell R.F."/>
            <person name="Leitch I.J."/>
            <person name="Krueger R.R."/>
            <person name="Wing R.A."/>
            <person name="Amiri K.M.A."/>
            <person name="Purugganan M.D."/>
        </authorList>
    </citation>
    <scope>NUCLEOTIDE SEQUENCE [LARGE SCALE GENOMIC DNA]</scope>
    <source>
        <strain evidence="2">cv. Khalas</strain>
    </source>
</reference>
<sequence length="91" mass="9614">MASRCRSISRPAVSFLKSSMRKTISPLSPNLLTRPVPSFPRVPRAMGSLQSLLPFHSAVSSARLTSRLGIDSTAGSRSLSQGTLCSSNPGV</sequence>
<protein>
    <submittedName>
        <fullName evidence="3">Protein NONRESPONDING TO OXYLIPINS 2, mitochondrial</fullName>
    </submittedName>
</protein>
<dbReference type="AlphaFoldDB" id="A0A8B7CRU8"/>
<dbReference type="GeneID" id="103717849"/>
<dbReference type="Proteomes" id="UP000228380">
    <property type="component" value="Chromosome 4"/>
</dbReference>
<dbReference type="KEGG" id="pda:103717849"/>
<organism evidence="2 3">
    <name type="scientific">Phoenix dactylifera</name>
    <name type="common">Date palm</name>
    <dbReference type="NCBI Taxonomy" id="42345"/>
    <lineage>
        <taxon>Eukaryota</taxon>
        <taxon>Viridiplantae</taxon>
        <taxon>Streptophyta</taxon>
        <taxon>Embryophyta</taxon>
        <taxon>Tracheophyta</taxon>
        <taxon>Spermatophyta</taxon>
        <taxon>Magnoliopsida</taxon>
        <taxon>Liliopsida</taxon>
        <taxon>Arecaceae</taxon>
        <taxon>Coryphoideae</taxon>
        <taxon>Phoeniceae</taxon>
        <taxon>Phoenix</taxon>
    </lineage>
</organism>
<name>A0A8B7CRU8_PHODC</name>
<evidence type="ECO:0000313" key="3">
    <source>
        <dbReference type="RefSeq" id="XP_008804609.2"/>
    </source>
</evidence>
<keyword evidence="2" id="KW-1185">Reference proteome</keyword>
<dbReference type="OrthoDB" id="1937908at2759"/>